<dbReference type="EMBL" id="QMQV01000213">
    <property type="protein sequence ID" value="RLE46013.1"/>
    <property type="molecule type" value="Genomic_DNA"/>
</dbReference>
<dbReference type="AlphaFoldDB" id="A0A497EJG3"/>
<protein>
    <recommendedName>
        <fullName evidence="3">4-vinyl reductase 4VR domain-containing protein</fullName>
    </recommendedName>
</protein>
<evidence type="ECO:0008006" key="3">
    <source>
        <dbReference type="Google" id="ProtNLM"/>
    </source>
</evidence>
<proteinExistence type="predicted"/>
<sequence>MNHQERKVKGTFLIALAMIINHRKDIDWAGQSELTEQDLKRIKERILASAWYELDFFERMGDAVYKLVGGARPEGAYEFGEGIMWRILSDVYKSSLLKGNPQEALTRFSQLYHGIFFNTGKAEFQPTDSGGIFTIADPYGIPTQESFGYMIKSLLAKIVRENQGKNVQVVCEQEDKFKTEKLNSISYQISWE</sequence>
<gene>
    <name evidence="1" type="ORF">DRJ31_10525</name>
</gene>
<evidence type="ECO:0000313" key="2">
    <source>
        <dbReference type="Proteomes" id="UP000278475"/>
    </source>
</evidence>
<dbReference type="Proteomes" id="UP000278475">
    <property type="component" value="Unassembled WGS sequence"/>
</dbReference>
<name>A0A497EJG3_9CREN</name>
<comment type="caution">
    <text evidence="1">The sequence shown here is derived from an EMBL/GenBank/DDBJ whole genome shotgun (WGS) entry which is preliminary data.</text>
</comment>
<evidence type="ECO:0000313" key="1">
    <source>
        <dbReference type="EMBL" id="RLE46013.1"/>
    </source>
</evidence>
<accession>A0A497EJG3</accession>
<reference evidence="1 2" key="1">
    <citation type="submission" date="2018-06" db="EMBL/GenBank/DDBJ databases">
        <title>Extensive metabolic versatility and redundancy in microbially diverse, dynamic hydrothermal sediments.</title>
        <authorList>
            <person name="Dombrowski N."/>
            <person name="Teske A."/>
            <person name="Baker B.J."/>
        </authorList>
    </citation>
    <scope>NUCLEOTIDE SEQUENCE [LARGE SCALE GENOMIC DNA]</scope>
    <source>
        <strain evidence="1">B66_G16</strain>
    </source>
</reference>
<organism evidence="1 2">
    <name type="scientific">Thermoproteota archaeon</name>
    <dbReference type="NCBI Taxonomy" id="2056631"/>
    <lineage>
        <taxon>Archaea</taxon>
        <taxon>Thermoproteota</taxon>
    </lineage>
</organism>